<feature type="transmembrane region" description="Helical" evidence="5">
    <location>
        <begin position="380"/>
        <end position="400"/>
    </location>
</feature>
<feature type="transmembrane region" description="Helical" evidence="5">
    <location>
        <begin position="29"/>
        <end position="49"/>
    </location>
</feature>
<feature type="domain" description="Major facilitator superfamily (MFS) profile" evidence="6">
    <location>
        <begin position="28"/>
        <end position="490"/>
    </location>
</feature>
<feature type="transmembrane region" description="Helical" evidence="5">
    <location>
        <begin position="351"/>
        <end position="373"/>
    </location>
</feature>
<evidence type="ECO:0000256" key="2">
    <source>
        <dbReference type="ARBA" id="ARBA00022692"/>
    </source>
</evidence>
<evidence type="ECO:0000313" key="8">
    <source>
        <dbReference type="WBParaSite" id="EN70_5810"/>
    </source>
</evidence>
<dbReference type="WBParaSite" id="EN70_5810">
    <property type="protein sequence ID" value="EN70_5810"/>
    <property type="gene ID" value="EN70_5810"/>
</dbReference>
<reference evidence="8" key="2">
    <citation type="submission" date="2016-11" db="UniProtKB">
        <authorList>
            <consortium name="WormBaseParasite"/>
        </authorList>
    </citation>
    <scope>IDENTIFICATION</scope>
</reference>
<feature type="transmembrane region" description="Helical" evidence="5">
    <location>
        <begin position="178"/>
        <end position="198"/>
    </location>
</feature>
<organism evidence="7 8">
    <name type="scientific">Loa loa</name>
    <name type="common">Eye worm</name>
    <name type="synonym">Filaria loa</name>
    <dbReference type="NCBI Taxonomy" id="7209"/>
    <lineage>
        <taxon>Eukaryota</taxon>
        <taxon>Metazoa</taxon>
        <taxon>Ecdysozoa</taxon>
        <taxon>Nematoda</taxon>
        <taxon>Chromadorea</taxon>
        <taxon>Rhabditida</taxon>
        <taxon>Spirurina</taxon>
        <taxon>Spiruromorpha</taxon>
        <taxon>Filarioidea</taxon>
        <taxon>Onchocercidae</taxon>
        <taxon>Loa</taxon>
    </lineage>
</organism>
<feature type="transmembrane region" description="Helical" evidence="5">
    <location>
        <begin position="469"/>
        <end position="486"/>
    </location>
</feature>
<feature type="transmembrane region" description="Helical" evidence="5">
    <location>
        <begin position="317"/>
        <end position="339"/>
    </location>
</feature>
<dbReference type="STRING" id="7209.A0A1I7VSQ6"/>
<evidence type="ECO:0000256" key="4">
    <source>
        <dbReference type="ARBA" id="ARBA00023136"/>
    </source>
</evidence>
<dbReference type="GO" id="GO:0022857">
    <property type="term" value="F:transmembrane transporter activity"/>
    <property type="evidence" value="ECO:0007669"/>
    <property type="project" value="InterPro"/>
</dbReference>
<dbReference type="Proteomes" id="UP000095285">
    <property type="component" value="Unassembled WGS sequence"/>
</dbReference>
<sequence>MSMTRKPRLDPEKLLSAFGKYGKYQMRTCMLLMIPAFFYSSQMLIMGFITQPPPFQCIISISNSSNPSQQIYQVLDNCHVLELKTNKTMQCSAVPNSTYLYEEEVPFSTINSEFNLVCDDEHWAEHGTSLFMLGGLFTPVITQLSDLYGRRKLLLFSMWIASIMANICPITPTELTFLACRFILGVATTSIYALMWTMCCESVAIEFRSLIPIAYTFAWVTGIMLVGILRIWILNWRRLYFAISIPSTLSALYYWLLPESPYWSITHNKHKSIEKYIKDACRYNNVKLDLSKCELDSQQPDNQNKSRTLIDVLCNRVALFHLSVQCYVMISMNISYWAMALLSTTLSDDSFTGYFLSGFIEFPGGLLAVVLLLKFGRRTITVWSFSMQFILLFLAVLFPGTGIMQISLAVIAKFFNSFIWVAQPLMLAEMSPTTVRNIFYGTVQFFGNTGAFLAPYLPLLKSVSPQAPQVIVAIVSLSAAIILLTAPETKDRPMPEDLNDFDPGCFLQMFGYRKQTKENVFLTAKDAERPSNSSLEFKIRPAYVCTPAYKVIATNTLLRSNAMGLATSERSSLLAIYQ</sequence>
<dbReference type="Pfam" id="PF00083">
    <property type="entry name" value="Sugar_tr"/>
    <property type="match status" value="1"/>
</dbReference>
<protein>
    <submittedName>
        <fullName evidence="8">MFS domain-containing protein</fullName>
    </submittedName>
</protein>
<dbReference type="Gene3D" id="1.20.1250.20">
    <property type="entry name" value="MFS general substrate transporter like domains"/>
    <property type="match status" value="1"/>
</dbReference>
<keyword evidence="3 5" id="KW-1133">Transmembrane helix</keyword>
<dbReference type="SUPFAM" id="SSF103473">
    <property type="entry name" value="MFS general substrate transporter"/>
    <property type="match status" value="1"/>
</dbReference>
<dbReference type="PANTHER" id="PTHR24064">
    <property type="entry name" value="SOLUTE CARRIER FAMILY 22 MEMBER"/>
    <property type="match status" value="1"/>
</dbReference>
<dbReference type="AlphaFoldDB" id="A0A1I7VSQ6"/>
<comment type="subcellular location">
    <subcellularLocation>
        <location evidence="1">Membrane</location>
        <topology evidence="1">Multi-pass membrane protein</topology>
    </subcellularLocation>
</comment>
<dbReference type="InterPro" id="IPR036259">
    <property type="entry name" value="MFS_trans_sf"/>
</dbReference>
<reference evidence="7" key="1">
    <citation type="submission" date="2012-04" db="EMBL/GenBank/DDBJ databases">
        <title>The Genome Sequence of Loa loa.</title>
        <authorList>
            <consortium name="The Broad Institute Genome Sequencing Platform"/>
            <consortium name="Broad Institute Genome Sequencing Center for Infectious Disease"/>
            <person name="Nutman T.B."/>
            <person name="Fink D.L."/>
            <person name="Russ C."/>
            <person name="Young S."/>
            <person name="Zeng Q."/>
            <person name="Gargeya S."/>
            <person name="Alvarado L."/>
            <person name="Berlin A."/>
            <person name="Chapman S.B."/>
            <person name="Chen Z."/>
            <person name="Freedman E."/>
            <person name="Gellesch M."/>
            <person name="Goldberg J."/>
            <person name="Griggs A."/>
            <person name="Gujja S."/>
            <person name="Heilman E.R."/>
            <person name="Heiman D."/>
            <person name="Howarth C."/>
            <person name="Mehta T."/>
            <person name="Neiman D."/>
            <person name="Pearson M."/>
            <person name="Roberts A."/>
            <person name="Saif S."/>
            <person name="Shea T."/>
            <person name="Shenoy N."/>
            <person name="Sisk P."/>
            <person name="Stolte C."/>
            <person name="Sykes S."/>
            <person name="White J."/>
            <person name="Yandava C."/>
            <person name="Haas B."/>
            <person name="Henn M.R."/>
            <person name="Nusbaum C."/>
            <person name="Birren B."/>
        </authorList>
    </citation>
    <scope>NUCLEOTIDE SEQUENCE [LARGE SCALE GENOMIC DNA]</scope>
</reference>
<evidence type="ECO:0000256" key="1">
    <source>
        <dbReference type="ARBA" id="ARBA00004141"/>
    </source>
</evidence>
<evidence type="ECO:0000313" key="7">
    <source>
        <dbReference type="Proteomes" id="UP000095285"/>
    </source>
</evidence>
<name>A0A1I7VSQ6_LOALO</name>
<keyword evidence="7" id="KW-1185">Reference proteome</keyword>
<dbReference type="eggNOG" id="KOG0255">
    <property type="taxonomic scope" value="Eukaryota"/>
</dbReference>
<evidence type="ECO:0000259" key="6">
    <source>
        <dbReference type="PROSITE" id="PS50850"/>
    </source>
</evidence>
<dbReference type="PROSITE" id="PS50850">
    <property type="entry name" value="MFS"/>
    <property type="match status" value="1"/>
</dbReference>
<dbReference type="InterPro" id="IPR005828">
    <property type="entry name" value="MFS_sugar_transport-like"/>
</dbReference>
<keyword evidence="2 5" id="KW-0812">Transmembrane</keyword>
<dbReference type="GO" id="GO:0016020">
    <property type="term" value="C:membrane"/>
    <property type="evidence" value="ECO:0007669"/>
    <property type="project" value="UniProtKB-SubCell"/>
</dbReference>
<accession>A0A1I7VSQ6</accession>
<proteinExistence type="predicted"/>
<evidence type="ECO:0000256" key="3">
    <source>
        <dbReference type="ARBA" id="ARBA00022989"/>
    </source>
</evidence>
<evidence type="ECO:0000256" key="5">
    <source>
        <dbReference type="SAM" id="Phobius"/>
    </source>
</evidence>
<dbReference type="InterPro" id="IPR020846">
    <property type="entry name" value="MFS_dom"/>
</dbReference>
<feature type="transmembrane region" description="Helical" evidence="5">
    <location>
        <begin position="153"/>
        <end position="172"/>
    </location>
</feature>
<feature type="transmembrane region" description="Helical" evidence="5">
    <location>
        <begin position="210"/>
        <end position="233"/>
    </location>
</feature>
<feature type="transmembrane region" description="Helical" evidence="5">
    <location>
        <begin position="438"/>
        <end position="457"/>
    </location>
</feature>
<keyword evidence="4 5" id="KW-0472">Membrane</keyword>